<keyword evidence="4 6" id="KW-1133">Transmembrane helix</keyword>
<feature type="transmembrane region" description="Helical" evidence="6">
    <location>
        <begin position="100"/>
        <end position="119"/>
    </location>
</feature>
<feature type="transmembrane region" description="Helical" evidence="6">
    <location>
        <begin position="37"/>
        <end position="63"/>
    </location>
</feature>
<evidence type="ECO:0000313" key="8">
    <source>
        <dbReference type="Proteomes" id="UP000050501"/>
    </source>
</evidence>
<gene>
    <name evidence="7" type="ORF">ADN01_15465</name>
</gene>
<keyword evidence="3 6" id="KW-0812">Transmembrane</keyword>
<accession>A0A0P6XCL4</accession>
<evidence type="ECO:0000256" key="2">
    <source>
        <dbReference type="ARBA" id="ARBA00007375"/>
    </source>
</evidence>
<dbReference type="Pfam" id="PF07947">
    <property type="entry name" value="YhhN"/>
    <property type="match status" value="1"/>
</dbReference>
<evidence type="ECO:0000256" key="4">
    <source>
        <dbReference type="ARBA" id="ARBA00022989"/>
    </source>
</evidence>
<evidence type="ECO:0000256" key="1">
    <source>
        <dbReference type="ARBA" id="ARBA00004141"/>
    </source>
</evidence>
<comment type="subcellular location">
    <subcellularLocation>
        <location evidence="1">Membrane</location>
        <topology evidence="1">Multi-pass membrane protein</topology>
    </subcellularLocation>
</comment>
<dbReference type="InterPro" id="IPR012506">
    <property type="entry name" value="TMEM86B-like"/>
</dbReference>
<dbReference type="GO" id="GO:0016020">
    <property type="term" value="C:membrane"/>
    <property type="evidence" value="ECO:0007669"/>
    <property type="project" value="UniProtKB-SubCell"/>
</dbReference>
<feature type="transmembrane region" description="Helical" evidence="6">
    <location>
        <begin position="135"/>
        <end position="156"/>
    </location>
</feature>
<dbReference type="OrthoDB" id="5651790at2"/>
<dbReference type="STRING" id="229921.ADN01_15465"/>
<dbReference type="GO" id="GO:0016787">
    <property type="term" value="F:hydrolase activity"/>
    <property type="evidence" value="ECO:0007669"/>
    <property type="project" value="TreeGrafter"/>
</dbReference>
<organism evidence="7 8">
    <name type="scientific">Levilinea saccharolytica</name>
    <dbReference type="NCBI Taxonomy" id="229921"/>
    <lineage>
        <taxon>Bacteria</taxon>
        <taxon>Bacillati</taxon>
        <taxon>Chloroflexota</taxon>
        <taxon>Anaerolineae</taxon>
        <taxon>Anaerolineales</taxon>
        <taxon>Anaerolineaceae</taxon>
        <taxon>Levilinea</taxon>
    </lineage>
</organism>
<comment type="caution">
    <text evidence="7">The sequence shown here is derived from an EMBL/GenBank/DDBJ whole genome shotgun (WGS) entry which is preliminary data.</text>
</comment>
<feature type="transmembrane region" description="Helical" evidence="6">
    <location>
        <begin position="199"/>
        <end position="220"/>
    </location>
</feature>
<protein>
    <recommendedName>
        <fullName evidence="9">Lysoplasmalogenase</fullName>
    </recommendedName>
</protein>
<dbReference type="RefSeq" id="WP_062416822.1">
    <property type="nucleotide sequence ID" value="NZ_DF967974.1"/>
</dbReference>
<proteinExistence type="inferred from homology"/>
<dbReference type="EMBL" id="LGCM01000058">
    <property type="protein sequence ID" value="KPL77965.1"/>
    <property type="molecule type" value="Genomic_DNA"/>
</dbReference>
<dbReference type="PANTHER" id="PTHR31885:SF6">
    <property type="entry name" value="GH04784P"/>
    <property type="match status" value="1"/>
</dbReference>
<comment type="similarity">
    <text evidence="2">Belongs to the TMEM86 family.</text>
</comment>
<dbReference type="AlphaFoldDB" id="A0A0P6XCL4"/>
<reference evidence="7 8" key="1">
    <citation type="submission" date="2015-07" db="EMBL/GenBank/DDBJ databases">
        <title>Genome sequence of Levilinea saccharolytica DSM 16555.</title>
        <authorList>
            <person name="Hemp J."/>
            <person name="Ward L.M."/>
            <person name="Pace L.A."/>
            <person name="Fischer W.W."/>
        </authorList>
    </citation>
    <scope>NUCLEOTIDE SEQUENCE [LARGE SCALE GENOMIC DNA]</scope>
    <source>
        <strain evidence="7 8">KIBI-1</strain>
    </source>
</reference>
<keyword evidence="5 6" id="KW-0472">Membrane</keyword>
<dbReference type="Proteomes" id="UP000050501">
    <property type="component" value="Unassembled WGS sequence"/>
</dbReference>
<evidence type="ECO:0000313" key="7">
    <source>
        <dbReference type="EMBL" id="KPL77965.1"/>
    </source>
</evidence>
<feature type="transmembrane region" description="Helical" evidence="6">
    <location>
        <begin position="75"/>
        <end position="94"/>
    </location>
</feature>
<sequence>MLNFWFWLALVMAAADWLVVARGGGRLRWLTKPGALLLMIVWFTTVGAWRGPLLWFGLALVFSMLGDILLLPPRLFLGGLLAFLTAHAFYVVGFNISPLAFRWTALFLLLPVLLPMGLFNQRLLNKMRRGPETRLTIILVVTYSLVIGLMLISALLTPFRPAWPVGPAWMAVAGALLFVLSDSTLAAARFIRPLRYSELTVIITYHVGQFLLAGAALWMFA</sequence>
<feature type="transmembrane region" description="Helical" evidence="6">
    <location>
        <begin position="168"/>
        <end position="187"/>
    </location>
</feature>
<evidence type="ECO:0000256" key="6">
    <source>
        <dbReference type="SAM" id="Phobius"/>
    </source>
</evidence>
<evidence type="ECO:0008006" key="9">
    <source>
        <dbReference type="Google" id="ProtNLM"/>
    </source>
</evidence>
<name>A0A0P6XCL4_9CHLR</name>
<keyword evidence="8" id="KW-1185">Reference proteome</keyword>
<dbReference type="PANTHER" id="PTHR31885">
    <property type="entry name" value="GH04784P"/>
    <property type="match status" value="1"/>
</dbReference>
<evidence type="ECO:0000256" key="3">
    <source>
        <dbReference type="ARBA" id="ARBA00022692"/>
    </source>
</evidence>
<evidence type="ECO:0000256" key="5">
    <source>
        <dbReference type="ARBA" id="ARBA00023136"/>
    </source>
</evidence>